<accession>A0A164V1L0</accession>
<evidence type="ECO:0000313" key="2">
    <source>
        <dbReference type="Proteomes" id="UP000076858"/>
    </source>
</evidence>
<dbReference type="Proteomes" id="UP000076858">
    <property type="component" value="Unassembled WGS sequence"/>
</dbReference>
<reference evidence="1 2" key="1">
    <citation type="submission" date="2016-03" db="EMBL/GenBank/DDBJ databases">
        <title>EvidentialGene: Evidence-directed Construction of Genes on Genomes.</title>
        <authorList>
            <person name="Gilbert D.G."/>
            <person name="Choi J.-H."/>
            <person name="Mockaitis K."/>
            <person name="Colbourne J."/>
            <person name="Pfrender M."/>
        </authorList>
    </citation>
    <scope>NUCLEOTIDE SEQUENCE [LARGE SCALE GENOMIC DNA]</scope>
    <source>
        <strain evidence="1 2">Xinb3</strain>
        <tissue evidence="1">Complete organism</tissue>
    </source>
</reference>
<sequence>MSLCIRLRLEPTLRVFYCLCVFHKRLKHNNRSIPIHVKVQHGRARVPVGLLTFLFLGAPVNSLTDG</sequence>
<comment type="caution">
    <text evidence="1">The sequence shown here is derived from an EMBL/GenBank/DDBJ whole genome shotgun (WGS) entry which is preliminary data.</text>
</comment>
<name>A0A164V1L0_9CRUS</name>
<protein>
    <submittedName>
        <fullName evidence="1">Uncharacterized protein</fullName>
    </submittedName>
</protein>
<dbReference type="AlphaFoldDB" id="A0A164V1L0"/>
<dbReference type="EMBL" id="LRGB01001482">
    <property type="protein sequence ID" value="KZS11877.1"/>
    <property type="molecule type" value="Genomic_DNA"/>
</dbReference>
<gene>
    <name evidence="1" type="ORF">APZ42_023332</name>
</gene>
<keyword evidence="2" id="KW-1185">Reference proteome</keyword>
<organism evidence="1 2">
    <name type="scientific">Daphnia magna</name>
    <dbReference type="NCBI Taxonomy" id="35525"/>
    <lineage>
        <taxon>Eukaryota</taxon>
        <taxon>Metazoa</taxon>
        <taxon>Ecdysozoa</taxon>
        <taxon>Arthropoda</taxon>
        <taxon>Crustacea</taxon>
        <taxon>Branchiopoda</taxon>
        <taxon>Diplostraca</taxon>
        <taxon>Cladocera</taxon>
        <taxon>Anomopoda</taxon>
        <taxon>Daphniidae</taxon>
        <taxon>Daphnia</taxon>
    </lineage>
</organism>
<proteinExistence type="predicted"/>
<evidence type="ECO:0000313" key="1">
    <source>
        <dbReference type="EMBL" id="KZS11877.1"/>
    </source>
</evidence>